<evidence type="ECO:0000313" key="3">
    <source>
        <dbReference type="Proteomes" id="UP001056455"/>
    </source>
</evidence>
<dbReference type="InterPro" id="IPR041223">
    <property type="entry name" value="ApeA_NTD"/>
</dbReference>
<name>A0ABY4YY89_9MICO</name>
<protein>
    <recommendedName>
        <fullName evidence="1">ApeA N-terminal domain-containing protein</fullName>
    </recommendedName>
</protein>
<evidence type="ECO:0000259" key="1">
    <source>
        <dbReference type="Pfam" id="PF18862"/>
    </source>
</evidence>
<dbReference type="Proteomes" id="UP001056455">
    <property type="component" value="Chromosome"/>
</dbReference>
<accession>A0ABY4YY89</accession>
<dbReference type="RefSeq" id="WP_252595109.1">
    <property type="nucleotide sequence ID" value="NZ_CP099489.1"/>
</dbReference>
<feature type="domain" description="ApeA N-terminal" evidence="1">
    <location>
        <begin position="65"/>
        <end position="290"/>
    </location>
</feature>
<reference evidence="2" key="1">
    <citation type="submission" date="2022-06" db="EMBL/GenBank/DDBJ databases">
        <title>Ornithinimicrobium HY1793.</title>
        <authorList>
            <person name="Huang Y."/>
        </authorList>
    </citation>
    <scope>NUCLEOTIDE SEQUENCE</scope>
    <source>
        <strain evidence="2">HY1793</strain>
    </source>
</reference>
<sequence>MPDPQTVQPRIGFLVDGDPDTELMTALYEHDSLGVRVRVPYHVWSADLRGRWWSQGTMFADDPDRTKHSYSPPSELDYYDNKGTVGLIGCRSGPSTQRFGGQCPDAGVGMIRASFAIEGAGLAKHYVKPNGLRSEIDGLAYWLGYSALRSTVSFKKDGSGRAMTTSATPVDDMELGRALNLRAMARATSSGQQTPEVTYRSQVFLQTFAKAPREWSDHLTLHFGVRDLLRIAAWKPLDFQSHEAASTKETFTLSGVERQPWYAVRTAVTSMSEATWTVSDRFLFNYADIGRAGVGRWLKLTNQYARGLDPLVRLLDLAGATVDAHMMQLGIAMEAVGYQALIDSGRPPASANSTSVKSRVEFLLVETGNAVTFGTTNFAQDFADSYNSVKHANRAPVAPATKAEHYQQGVQLLRAWIALRLGLKKAVLRDRW</sequence>
<dbReference type="Pfam" id="PF18862">
    <property type="entry name" value="ApeA_NTD1"/>
    <property type="match status" value="1"/>
</dbReference>
<keyword evidence="3" id="KW-1185">Reference proteome</keyword>
<dbReference type="EMBL" id="CP099489">
    <property type="protein sequence ID" value="USQ81572.1"/>
    <property type="molecule type" value="Genomic_DNA"/>
</dbReference>
<gene>
    <name evidence="2" type="ORF">NF556_07980</name>
</gene>
<evidence type="ECO:0000313" key="2">
    <source>
        <dbReference type="EMBL" id="USQ81572.1"/>
    </source>
</evidence>
<proteinExistence type="predicted"/>
<organism evidence="2 3">
    <name type="scientific">Ornithinimicrobium faecis</name>
    <dbReference type="NCBI Taxonomy" id="2934158"/>
    <lineage>
        <taxon>Bacteria</taxon>
        <taxon>Bacillati</taxon>
        <taxon>Actinomycetota</taxon>
        <taxon>Actinomycetes</taxon>
        <taxon>Micrococcales</taxon>
        <taxon>Ornithinimicrobiaceae</taxon>
        <taxon>Ornithinimicrobium</taxon>
    </lineage>
</organism>